<feature type="transmembrane region" description="Helical" evidence="5">
    <location>
        <begin position="12"/>
        <end position="36"/>
    </location>
</feature>
<keyword evidence="5" id="KW-1133">Transmembrane helix</keyword>
<name>A0A1H4DXZ2_9GAMM</name>
<accession>A0A1H4DXZ2</accession>
<evidence type="ECO:0000313" key="8">
    <source>
        <dbReference type="Proteomes" id="UP000199397"/>
    </source>
</evidence>
<dbReference type="GO" id="GO:0046872">
    <property type="term" value="F:metal ion binding"/>
    <property type="evidence" value="ECO:0007669"/>
    <property type="project" value="UniProtKB-KW"/>
</dbReference>
<evidence type="ECO:0000259" key="6">
    <source>
        <dbReference type="PROSITE" id="PS51007"/>
    </source>
</evidence>
<evidence type="ECO:0000313" key="7">
    <source>
        <dbReference type="EMBL" id="SEA77368.1"/>
    </source>
</evidence>
<evidence type="ECO:0000256" key="1">
    <source>
        <dbReference type="ARBA" id="ARBA00022617"/>
    </source>
</evidence>
<evidence type="ECO:0000256" key="2">
    <source>
        <dbReference type="ARBA" id="ARBA00022723"/>
    </source>
</evidence>
<dbReference type="PROSITE" id="PS51007">
    <property type="entry name" value="CYTC"/>
    <property type="match status" value="1"/>
</dbReference>
<dbReference type="GO" id="GO:0009055">
    <property type="term" value="F:electron transfer activity"/>
    <property type="evidence" value="ECO:0007669"/>
    <property type="project" value="InterPro"/>
</dbReference>
<dbReference type="InterPro" id="IPR003468">
    <property type="entry name" value="Cyt_c_oxidase_monohaem-su/FixO"/>
</dbReference>
<dbReference type="InterPro" id="IPR009056">
    <property type="entry name" value="Cyt_c-like_dom"/>
</dbReference>
<organism evidence="7 8">
    <name type="scientific">Thiothrix caldifontis</name>
    <dbReference type="NCBI Taxonomy" id="525918"/>
    <lineage>
        <taxon>Bacteria</taxon>
        <taxon>Pseudomonadati</taxon>
        <taxon>Pseudomonadota</taxon>
        <taxon>Gammaproteobacteria</taxon>
        <taxon>Thiotrichales</taxon>
        <taxon>Thiotrichaceae</taxon>
        <taxon>Thiothrix</taxon>
    </lineage>
</organism>
<dbReference type="AlphaFoldDB" id="A0A1H4DXZ2"/>
<keyword evidence="5" id="KW-0812">Transmembrane</keyword>
<dbReference type="SUPFAM" id="SSF46626">
    <property type="entry name" value="Cytochrome c"/>
    <property type="match status" value="1"/>
</dbReference>
<feature type="domain" description="Cytochrome c" evidence="6">
    <location>
        <begin position="58"/>
        <end position="168"/>
    </location>
</feature>
<keyword evidence="2 4" id="KW-0479">Metal-binding</keyword>
<dbReference type="InterPro" id="IPR036909">
    <property type="entry name" value="Cyt_c-like_dom_sf"/>
</dbReference>
<dbReference type="Gene3D" id="6.10.250.2250">
    <property type="match status" value="1"/>
</dbReference>
<dbReference type="Pfam" id="PF02433">
    <property type="entry name" value="FixO"/>
    <property type="match status" value="1"/>
</dbReference>
<dbReference type="Proteomes" id="UP000199397">
    <property type="component" value="Unassembled WGS sequence"/>
</dbReference>
<evidence type="ECO:0000256" key="5">
    <source>
        <dbReference type="SAM" id="Phobius"/>
    </source>
</evidence>
<dbReference type="Gene3D" id="1.10.760.10">
    <property type="entry name" value="Cytochrome c-like domain"/>
    <property type="match status" value="1"/>
</dbReference>
<evidence type="ECO:0000256" key="4">
    <source>
        <dbReference type="PROSITE-ProRule" id="PRU00433"/>
    </source>
</evidence>
<sequence>MFKHESIETNSGLLIVLTLVAISIGGLVEIVPLHYINETVEDVKDPATGLEVVRPYTPLEQRGRDIYIREGCYTCHSQMIRPFRDEDLRYGHYSLAAESKYDHPFQWGSKRTGPDLARVGGKYSNEWQVQHLKAPRSVVPESIMPNYPWLTETDLDLSDLQDRMVALKRVGVPYSQTTVEYEDNVKKFGEEVAKKLDINQAEANLIAQAKAGNYDGNPNNISEMDALVAYLQVLGTMVDFKKFDEDHFIQFR</sequence>
<keyword evidence="5" id="KW-0472">Membrane</keyword>
<proteinExistence type="predicted"/>
<evidence type="ECO:0000256" key="3">
    <source>
        <dbReference type="ARBA" id="ARBA00023004"/>
    </source>
</evidence>
<keyword evidence="8" id="KW-1185">Reference proteome</keyword>
<dbReference type="EMBL" id="FNQP01000013">
    <property type="protein sequence ID" value="SEA77368.1"/>
    <property type="molecule type" value="Genomic_DNA"/>
</dbReference>
<dbReference type="NCBIfam" id="TIGR00781">
    <property type="entry name" value="ccoO"/>
    <property type="match status" value="1"/>
</dbReference>
<protein>
    <submittedName>
        <fullName evidence="7">Cytochrome c oxidase cbb3-type subunit 2</fullName>
    </submittedName>
</protein>
<gene>
    <name evidence="7" type="ORF">SAMN05660964_02401</name>
</gene>
<dbReference type="NCBIfam" id="NF011055">
    <property type="entry name" value="PRK14487.1"/>
    <property type="match status" value="1"/>
</dbReference>
<dbReference type="GO" id="GO:0020037">
    <property type="term" value="F:heme binding"/>
    <property type="evidence" value="ECO:0007669"/>
    <property type="project" value="InterPro"/>
</dbReference>
<dbReference type="OrthoDB" id="9805440at2"/>
<keyword evidence="3 4" id="KW-0408">Iron</keyword>
<keyword evidence="1 4" id="KW-0349">Heme</keyword>
<dbReference type="RefSeq" id="WP_093068943.1">
    <property type="nucleotide sequence ID" value="NZ_FNQP01000013.1"/>
</dbReference>
<reference evidence="7 8" key="1">
    <citation type="submission" date="2016-10" db="EMBL/GenBank/DDBJ databases">
        <authorList>
            <person name="de Groot N.N."/>
        </authorList>
    </citation>
    <scope>NUCLEOTIDE SEQUENCE [LARGE SCALE GENOMIC DNA]</scope>
    <source>
        <strain evidence="7 8">DSM 21228</strain>
    </source>
</reference>
<dbReference type="STRING" id="525918.SAMN05660964_02401"/>